<dbReference type="Gene3D" id="3.10.180.10">
    <property type="entry name" value="2,3-Dihydroxybiphenyl 1,2-Dioxygenase, domain 1"/>
    <property type="match status" value="1"/>
</dbReference>
<dbReference type="InterPro" id="IPR029068">
    <property type="entry name" value="Glyas_Bleomycin-R_OHBP_Dase"/>
</dbReference>
<evidence type="ECO:0000313" key="6">
    <source>
        <dbReference type="EMBL" id="CAF4337411.1"/>
    </source>
</evidence>
<keyword evidence="10" id="KW-1185">Reference proteome</keyword>
<dbReference type="OrthoDB" id="5371818at2759"/>
<dbReference type="EMBL" id="CAJOBO010000273">
    <property type="protein sequence ID" value="CAF4180011.1"/>
    <property type="molecule type" value="Genomic_DNA"/>
</dbReference>
<accession>A0A818DK09</accession>
<dbReference type="Proteomes" id="UP000663851">
    <property type="component" value="Unassembled WGS sequence"/>
</dbReference>
<dbReference type="Proteomes" id="UP000663872">
    <property type="component" value="Unassembled WGS sequence"/>
</dbReference>
<evidence type="ECO:0000313" key="8">
    <source>
        <dbReference type="EMBL" id="CAF4570076.1"/>
    </source>
</evidence>
<evidence type="ECO:0000313" key="9">
    <source>
        <dbReference type="Proteomes" id="UP000663872"/>
    </source>
</evidence>
<dbReference type="EMBL" id="CAJNXB010005808">
    <property type="protein sequence ID" value="CAF3450081.1"/>
    <property type="molecule type" value="Genomic_DNA"/>
</dbReference>
<dbReference type="Proteomes" id="UP000663873">
    <property type="component" value="Unassembled WGS sequence"/>
</dbReference>
<dbReference type="EMBL" id="CAJNYU010002679">
    <property type="protein sequence ID" value="CAF3580114.1"/>
    <property type="molecule type" value="Genomic_DNA"/>
</dbReference>
<comment type="caution">
    <text evidence="2">The sequence shown here is derived from an EMBL/GenBank/DDBJ whole genome shotgun (WGS) entry which is preliminary data.</text>
</comment>
<dbReference type="EMBL" id="CAJNYT010002030">
    <property type="protein sequence ID" value="CAF3444230.1"/>
    <property type="molecule type" value="Genomic_DNA"/>
</dbReference>
<evidence type="ECO:0000313" key="7">
    <source>
        <dbReference type="EMBL" id="CAF4420879.1"/>
    </source>
</evidence>
<evidence type="ECO:0000313" key="2">
    <source>
        <dbReference type="EMBL" id="CAF3444230.1"/>
    </source>
</evidence>
<evidence type="ECO:0000313" key="10">
    <source>
        <dbReference type="Proteomes" id="UP000663873"/>
    </source>
</evidence>
<evidence type="ECO:0000313" key="1">
    <source>
        <dbReference type="EMBL" id="CAF3393363.1"/>
    </source>
</evidence>
<sequence>MQVKQLDHVVLAEADIDRTREFYQRAVGMKSVANNGRWSLHFGTQKLNLRAYYGYEFELKATHPTLGSAALCQRLINHFQRSSIETIEGLIQRTGAQGPILSICFFDPDLNLINVANQLSENDFK</sequence>
<dbReference type="AlphaFoldDB" id="A0A818DK09"/>
<dbReference type="Proteomes" id="UP000663833">
    <property type="component" value="Unassembled WGS sequence"/>
</dbReference>
<dbReference type="EMBL" id="CAJNYD010002121">
    <property type="protein sequence ID" value="CAF3393363.1"/>
    <property type="molecule type" value="Genomic_DNA"/>
</dbReference>
<dbReference type="SUPFAM" id="SSF54593">
    <property type="entry name" value="Glyoxalase/Bleomycin resistance protein/Dihydroxybiphenyl dioxygenase"/>
    <property type="match status" value="1"/>
</dbReference>
<evidence type="ECO:0000313" key="4">
    <source>
        <dbReference type="EMBL" id="CAF3580114.1"/>
    </source>
</evidence>
<dbReference type="EMBL" id="CAJOBP010003845">
    <property type="protein sequence ID" value="CAF4420879.1"/>
    <property type="molecule type" value="Genomic_DNA"/>
</dbReference>
<organism evidence="2 9">
    <name type="scientific">Rotaria socialis</name>
    <dbReference type="NCBI Taxonomy" id="392032"/>
    <lineage>
        <taxon>Eukaryota</taxon>
        <taxon>Metazoa</taxon>
        <taxon>Spiralia</taxon>
        <taxon>Gnathifera</taxon>
        <taxon>Rotifera</taxon>
        <taxon>Eurotatoria</taxon>
        <taxon>Bdelloidea</taxon>
        <taxon>Philodinida</taxon>
        <taxon>Philodinidae</taxon>
        <taxon>Rotaria</taxon>
    </lineage>
</organism>
<evidence type="ECO:0000313" key="3">
    <source>
        <dbReference type="EMBL" id="CAF3450081.1"/>
    </source>
</evidence>
<dbReference type="Proteomes" id="UP000663869">
    <property type="component" value="Unassembled WGS sequence"/>
</dbReference>
<protein>
    <recommendedName>
        <fullName evidence="11">VOC domain-containing protein</fullName>
    </recommendedName>
</protein>
<dbReference type="Proteomes" id="UP000663848">
    <property type="component" value="Unassembled WGS sequence"/>
</dbReference>
<dbReference type="Proteomes" id="UP000663862">
    <property type="component" value="Unassembled WGS sequence"/>
</dbReference>
<name>A0A818DK09_9BILA</name>
<evidence type="ECO:0000313" key="5">
    <source>
        <dbReference type="EMBL" id="CAF4180011.1"/>
    </source>
</evidence>
<proteinExistence type="predicted"/>
<evidence type="ECO:0008006" key="11">
    <source>
        <dbReference type="Google" id="ProtNLM"/>
    </source>
</evidence>
<dbReference type="EMBL" id="CAJOBQ010000360">
    <property type="protein sequence ID" value="CAF4337411.1"/>
    <property type="molecule type" value="Genomic_DNA"/>
</dbReference>
<dbReference type="Proteomes" id="UP000663825">
    <property type="component" value="Unassembled WGS sequence"/>
</dbReference>
<reference evidence="2" key="1">
    <citation type="submission" date="2021-02" db="EMBL/GenBank/DDBJ databases">
        <authorList>
            <person name="Nowell W R."/>
        </authorList>
    </citation>
    <scope>NUCLEOTIDE SEQUENCE</scope>
</reference>
<gene>
    <name evidence="4" type="ORF">FME351_LOCUS20907</name>
    <name evidence="2" type="ORF">GRG538_LOCUS13735</name>
    <name evidence="5" type="ORF">HFQ381_LOCUS6165</name>
    <name evidence="1" type="ORF">LUA448_LOCUS16877</name>
    <name evidence="8" type="ORF">QYT958_LOCUS9572</name>
    <name evidence="3" type="ORF">TIS948_LOCUS31866</name>
    <name evidence="6" type="ORF">TSG867_LOCUS8636</name>
    <name evidence="7" type="ORF">UJA718_LOCUS20561</name>
</gene>
<dbReference type="EMBL" id="CAJOBR010001022">
    <property type="protein sequence ID" value="CAF4570076.1"/>
    <property type="molecule type" value="Genomic_DNA"/>
</dbReference>